<dbReference type="InterPro" id="IPR008979">
    <property type="entry name" value="Galactose-bd-like_sf"/>
</dbReference>
<dbReference type="GO" id="GO:0004252">
    <property type="term" value="F:serine-type endopeptidase activity"/>
    <property type="evidence" value="ECO:0007669"/>
    <property type="project" value="InterPro"/>
</dbReference>
<gene>
    <name evidence="5" type="ORF">SAMN05216298_4160</name>
</gene>
<evidence type="ECO:0000256" key="1">
    <source>
        <dbReference type="ARBA" id="ARBA00022670"/>
    </source>
</evidence>
<feature type="chain" id="PRO_5038443220" description="P/Homo B domain-containing protein" evidence="3">
    <location>
        <begin position="36"/>
        <end position="342"/>
    </location>
</feature>
<feature type="domain" description="P/Homo B" evidence="4">
    <location>
        <begin position="222"/>
        <end position="342"/>
    </location>
</feature>
<dbReference type="EMBL" id="FNGF01000006">
    <property type="protein sequence ID" value="SDL51082.1"/>
    <property type="molecule type" value="Genomic_DNA"/>
</dbReference>
<name>A0A1G9KN00_9ACTN</name>
<evidence type="ECO:0000256" key="3">
    <source>
        <dbReference type="SAM" id="SignalP"/>
    </source>
</evidence>
<dbReference type="PANTHER" id="PTHR24094:SF15">
    <property type="entry name" value="AMP-DEPENDENT SYNTHETASE_LIGASE DOMAIN-CONTAINING PROTEIN-RELATED"/>
    <property type="match status" value="1"/>
</dbReference>
<dbReference type="InterPro" id="IPR002884">
    <property type="entry name" value="P_dom"/>
</dbReference>
<keyword evidence="3" id="KW-0732">Signal</keyword>
<keyword evidence="6" id="KW-1185">Reference proteome</keyword>
<evidence type="ECO:0000313" key="5">
    <source>
        <dbReference type="EMBL" id="SDL51082.1"/>
    </source>
</evidence>
<dbReference type="Proteomes" id="UP000198662">
    <property type="component" value="Unassembled WGS sequence"/>
</dbReference>
<reference evidence="6" key="1">
    <citation type="submission" date="2016-10" db="EMBL/GenBank/DDBJ databases">
        <authorList>
            <person name="Varghese N."/>
            <person name="Submissions S."/>
        </authorList>
    </citation>
    <scope>NUCLEOTIDE SEQUENCE [LARGE SCALE GENOMIC DNA]</scope>
    <source>
        <strain evidence="6">CGMCC 4.3147</strain>
    </source>
</reference>
<dbReference type="STRING" id="380244.SAMN05216298_4160"/>
<dbReference type="PROSITE" id="PS51829">
    <property type="entry name" value="P_HOMO_B"/>
    <property type="match status" value="1"/>
</dbReference>
<dbReference type="Pfam" id="PF07510">
    <property type="entry name" value="GmrSD_C"/>
    <property type="match status" value="1"/>
</dbReference>
<evidence type="ECO:0000256" key="2">
    <source>
        <dbReference type="ARBA" id="ARBA00022801"/>
    </source>
</evidence>
<dbReference type="InterPro" id="IPR006311">
    <property type="entry name" value="TAT_signal"/>
</dbReference>
<dbReference type="RefSeq" id="WP_176953440.1">
    <property type="nucleotide sequence ID" value="NZ_FNGF01000006.1"/>
</dbReference>
<dbReference type="Gene3D" id="2.60.120.260">
    <property type="entry name" value="Galactose-binding domain-like"/>
    <property type="match status" value="1"/>
</dbReference>
<dbReference type="SUPFAM" id="SSF49785">
    <property type="entry name" value="Galactose-binding domain-like"/>
    <property type="match status" value="1"/>
</dbReference>
<organism evidence="5 6">
    <name type="scientific">Glycomyces sambucus</name>
    <dbReference type="NCBI Taxonomy" id="380244"/>
    <lineage>
        <taxon>Bacteria</taxon>
        <taxon>Bacillati</taxon>
        <taxon>Actinomycetota</taxon>
        <taxon>Actinomycetes</taxon>
        <taxon>Glycomycetales</taxon>
        <taxon>Glycomycetaceae</taxon>
        <taxon>Glycomyces</taxon>
    </lineage>
</organism>
<dbReference type="PROSITE" id="PS51318">
    <property type="entry name" value="TAT"/>
    <property type="match status" value="1"/>
</dbReference>
<accession>A0A1G9KN00</accession>
<evidence type="ECO:0000259" key="4">
    <source>
        <dbReference type="PROSITE" id="PS51829"/>
    </source>
</evidence>
<protein>
    <recommendedName>
        <fullName evidence="4">P/Homo B domain-containing protein</fullName>
    </recommendedName>
</protein>
<dbReference type="GO" id="GO:0006508">
    <property type="term" value="P:proteolysis"/>
    <property type="evidence" value="ECO:0007669"/>
    <property type="project" value="UniProtKB-KW"/>
</dbReference>
<keyword evidence="2" id="KW-0378">Hydrolase</keyword>
<feature type="signal peptide" evidence="3">
    <location>
        <begin position="1"/>
        <end position="35"/>
    </location>
</feature>
<sequence>MPSWSVLPRRALAAFAAAALALLALLAVDAAPAEAVRPPGIPSTATAQSELNQLTVAAESHGSTYDRDLFPHWKSVSGTGSCTARQYILKRDGQNVVTSDGCQPTSGNWQSDFDNTWTTTVSNATIDHVVALSEAWASGAWAWTTAERQAFANDINSPQLWIATTSANSSKSDYDPAEWMPTNSSVRCDYVKAWTHVKYLYDLTVDSAEKSAIQSHLTAYCGSGGGTPTNCNGSNTTAGTITEGGTISRAIALSCTGSASSTSSVTVSITHPYYGDIQVQLRAPDGTVRTIQASSSSTGNFGSRTYSVNLSSEARSGTWTLLVTDTYSGGSTGTFNNWSLSI</sequence>
<dbReference type="AlphaFoldDB" id="A0A1G9KN00"/>
<keyword evidence="1" id="KW-0645">Protease</keyword>
<proteinExistence type="predicted"/>
<dbReference type="InterPro" id="IPR011089">
    <property type="entry name" value="GmrSD_C"/>
</dbReference>
<evidence type="ECO:0000313" key="6">
    <source>
        <dbReference type="Proteomes" id="UP000198662"/>
    </source>
</evidence>
<dbReference type="Pfam" id="PF01483">
    <property type="entry name" value="P_proprotein"/>
    <property type="match status" value="1"/>
</dbReference>
<dbReference type="PANTHER" id="PTHR24094">
    <property type="entry name" value="SECRETED PROTEIN"/>
    <property type="match status" value="1"/>
</dbReference>